<dbReference type="PANTHER" id="PTHR28554:SF1">
    <property type="entry name" value="LARGE RIBOSOMAL SUBUNIT PROTEIN ML45"/>
    <property type="match status" value="1"/>
</dbReference>
<evidence type="ECO:0000256" key="1">
    <source>
        <dbReference type="ARBA" id="ARBA00004173"/>
    </source>
</evidence>
<evidence type="ECO:0000313" key="4">
    <source>
        <dbReference type="EMBL" id="VDP91031.1"/>
    </source>
</evidence>
<evidence type="ECO:0000256" key="2">
    <source>
        <dbReference type="ARBA" id="ARBA00022946"/>
    </source>
</evidence>
<keyword evidence="3" id="KW-0496">Mitochondrion</keyword>
<organism evidence="6">
    <name type="scientific">Echinostoma caproni</name>
    <dbReference type="NCBI Taxonomy" id="27848"/>
    <lineage>
        <taxon>Eukaryota</taxon>
        <taxon>Metazoa</taxon>
        <taxon>Spiralia</taxon>
        <taxon>Lophotrochozoa</taxon>
        <taxon>Platyhelminthes</taxon>
        <taxon>Trematoda</taxon>
        <taxon>Digenea</taxon>
        <taxon>Plagiorchiida</taxon>
        <taxon>Echinostomata</taxon>
        <taxon>Echinostomatoidea</taxon>
        <taxon>Echinostomatidae</taxon>
        <taxon>Echinostoma</taxon>
    </lineage>
</organism>
<evidence type="ECO:0000256" key="3">
    <source>
        <dbReference type="ARBA" id="ARBA00023128"/>
    </source>
</evidence>
<keyword evidence="2" id="KW-0809">Transit peptide</keyword>
<dbReference type="GO" id="GO:0005739">
    <property type="term" value="C:mitochondrion"/>
    <property type="evidence" value="ECO:0007669"/>
    <property type="project" value="UniProtKB-SubCell"/>
</dbReference>
<dbReference type="AlphaFoldDB" id="A0A183B3H4"/>
<dbReference type="PANTHER" id="PTHR28554">
    <property type="entry name" value="39S RIBOSOMAL PROTEIN L45, MITOCHONDRIAL"/>
    <property type="match status" value="1"/>
</dbReference>
<dbReference type="InterPro" id="IPR051975">
    <property type="entry name" value="mtLSU_mL45"/>
</dbReference>
<proteinExistence type="predicted"/>
<dbReference type="Proteomes" id="UP000272942">
    <property type="component" value="Unassembled WGS sequence"/>
</dbReference>
<evidence type="ECO:0000313" key="6">
    <source>
        <dbReference type="WBParaSite" id="ECPE_0001379901-mRNA-1"/>
    </source>
</evidence>
<protein>
    <submittedName>
        <fullName evidence="6">39S ribosomal protein L52, mitochondrial</fullName>
    </submittedName>
</protein>
<keyword evidence="5" id="KW-1185">Reference proteome</keyword>
<dbReference type="OrthoDB" id="19619at2759"/>
<gene>
    <name evidence="4" type="ORF">ECPE_LOCUS13759</name>
</gene>
<reference evidence="6" key="1">
    <citation type="submission" date="2016-06" db="UniProtKB">
        <authorList>
            <consortium name="WormBaseParasite"/>
        </authorList>
    </citation>
    <scope>IDENTIFICATION</scope>
</reference>
<dbReference type="EMBL" id="UZAN01055878">
    <property type="protein sequence ID" value="VDP91031.1"/>
    <property type="molecule type" value="Genomic_DNA"/>
</dbReference>
<accession>A0A183B3H4</accession>
<dbReference type="WBParaSite" id="ECPE_0001379901-mRNA-1">
    <property type="protein sequence ID" value="ECPE_0001379901-mRNA-1"/>
    <property type="gene ID" value="ECPE_0001379901"/>
</dbReference>
<name>A0A183B3H4_9TREM</name>
<evidence type="ECO:0000313" key="5">
    <source>
        <dbReference type="Proteomes" id="UP000272942"/>
    </source>
</evidence>
<sequence length="162" mass="18554">MIVNNYAFRFTQCSLTLFQPVRLIRHKPWVPKFRLLRAMQPFNGPPDIQSSKPPLNNAETASEIRQRLRKNGFLPPLLFQDRPINVGHTGQVVDPYEPPEGDGRKSALSFRQLSLESANLLKKGKSYKATLTIRRHEPTFSPNTFAVEAESIYKEAHDLLQK</sequence>
<comment type="subcellular location">
    <subcellularLocation>
        <location evidence="1">Mitochondrion</location>
    </subcellularLocation>
</comment>
<reference evidence="4 5" key="2">
    <citation type="submission" date="2018-11" db="EMBL/GenBank/DDBJ databases">
        <authorList>
            <consortium name="Pathogen Informatics"/>
        </authorList>
    </citation>
    <scope>NUCLEOTIDE SEQUENCE [LARGE SCALE GENOMIC DNA]</scope>
    <source>
        <strain evidence="4 5">Egypt</strain>
    </source>
</reference>